<gene>
    <name evidence="10" type="primary">nad3</name>
    <name evidence="10" type="ORF">TSIM_13</name>
</gene>
<keyword evidence="4 9" id="KW-0813">Transport</keyword>
<dbReference type="Gene3D" id="1.20.58.1610">
    <property type="entry name" value="NADH:ubiquinone/plastoquinone oxidoreductase, chain 3"/>
    <property type="match status" value="1"/>
</dbReference>
<keyword evidence="9" id="KW-0520">NAD</keyword>
<keyword evidence="9" id="KW-0249">Electron transport</keyword>
<keyword evidence="6 9" id="KW-1133">Transmembrane helix</keyword>
<evidence type="ECO:0000256" key="2">
    <source>
        <dbReference type="ARBA" id="ARBA00008472"/>
    </source>
</evidence>
<evidence type="ECO:0000256" key="7">
    <source>
        <dbReference type="ARBA" id="ARBA00023136"/>
    </source>
</evidence>
<reference evidence="10" key="1">
    <citation type="submission" date="2020-11" db="EMBL/GenBank/DDBJ databases">
        <title>Combining integrative taxonomy and mitogenome sequencing of Thuricola similis Bock, 1963 (Peritrichia, Vaginicolidae) provides a full redescription of this poorly known ciliate and new insights into the evolutionary relationships among Oligohymenophorea subclasses.</title>
        <authorList>
            <person name="Liao W."/>
            <person name="Campello-Nunes P.H."/>
            <person name="Gammuto L."/>
            <person name="Viana T.A."/>
            <person name="de Oliveira Marchesini R."/>
            <person name="da Silva Pavia T."/>
            <person name="da Silva-Neto I.D."/>
            <person name="Modeo L."/>
            <person name="Petroni G."/>
        </authorList>
    </citation>
    <scope>NUCLEOTIDE SEQUENCE</scope>
    <source>
        <strain evidence="10">CUIT</strain>
    </source>
</reference>
<comment type="catalytic activity">
    <reaction evidence="8 9">
        <text>a ubiquinone + NADH + 5 H(+)(in) = a ubiquinol + NAD(+) + 4 H(+)(out)</text>
        <dbReference type="Rhea" id="RHEA:29091"/>
        <dbReference type="Rhea" id="RHEA-COMP:9565"/>
        <dbReference type="Rhea" id="RHEA-COMP:9566"/>
        <dbReference type="ChEBI" id="CHEBI:15378"/>
        <dbReference type="ChEBI" id="CHEBI:16389"/>
        <dbReference type="ChEBI" id="CHEBI:17976"/>
        <dbReference type="ChEBI" id="CHEBI:57540"/>
        <dbReference type="ChEBI" id="CHEBI:57945"/>
        <dbReference type="EC" id="7.1.1.2"/>
    </reaction>
</comment>
<organism evidence="10">
    <name type="scientific">Thuricola similis</name>
    <dbReference type="NCBI Taxonomy" id="2784598"/>
    <lineage>
        <taxon>Eukaryota</taxon>
        <taxon>Sar</taxon>
        <taxon>Alveolata</taxon>
        <taxon>Ciliophora</taxon>
        <taxon>Intramacronucleata</taxon>
        <taxon>Oligohymenophorea</taxon>
        <taxon>Peritrichia</taxon>
        <taxon>Sessilida</taxon>
        <taxon>Vaginicolidae</taxon>
        <taxon>Thuricola</taxon>
    </lineage>
</organism>
<proteinExistence type="inferred from homology"/>
<dbReference type="GO" id="GO:0008137">
    <property type="term" value="F:NADH dehydrogenase (ubiquinone) activity"/>
    <property type="evidence" value="ECO:0007669"/>
    <property type="project" value="UniProtKB-UniRule"/>
</dbReference>
<keyword evidence="7 9" id="KW-0472">Membrane</keyword>
<feature type="transmembrane region" description="Helical" evidence="9">
    <location>
        <begin position="9"/>
        <end position="31"/>
    </location>
</feature>
<dbReference type="InterPro" id="IPR038430">
    <property type="entry name" value="NDAH_ubi_oxred_su3_sf"/>
</dbReference>
<geneLocation type="mitochondrion" evidence="10"/>
<evidence type="ECO:0000256" key="1">
    <source>
        <dbReference type="ARBA" id="ARBA00004370"/>
    </source>
</evidence>
<dbReference type="InterPro" id="IPR000440">
    <property type="entry name" value="NADH_UbQ/plastoQ_OxRdtase_su3"/>
</dbReference>
<evidence type="ECO:0000256" key="5">
    <source>
        <dbReference type="ARBA" id="ARBA00022692"/>
    </source>
</evidence>
<dbReference type="RefSeq" id="YP_010147316.1">
    <property type="nucleotide sequence ID" value="NC_057079.1"/>
</dbReference>
<dbReference type="EMBL" id="MW221262">
    <property type="protein sequence ID" value="QQP22127.1"/>
    <property type="molecule type" value="Genomic_DNA"/>
</dbReference>
<comment type="function">
    <text evidence="9">Core subunit of the mitochondrial membrane respiratory chain NADH dehydrogenase (Complex I) which catalyzes electron transfer from NADH through the respiratory chain, using ubiquinone as an electron acceptor. Essential for the catalytic activity of complex I.</text>
</comment>
<evidence type="ECO:0000256" key="6">
    <source>
        <dbReference type="ARBA" id="ARBA00022989"/>
    </source>
</evidence>
<dbReference type="EC" id="7.1.1.2" evidence="9"/>
<dbReference type="GeneID" id="67145407"/>
<dbReference type="GO" id="GO:0031966">
    <property type="term" value="C:mitochondrial membrane"/>
    <property type="evidence" value="ECO:0007669"/>
    <property type="project" value="UniProtKB-SubCell"/>
</dbReference>
<sequence>MIGFFLVKLIVYASLFSVIFWILTFLGKWFYSNIYYNYKFNFYECGFKSLTKVKINYNINYILLLLFFLIYDGEFLILLPFSLNFSLLFFNAFVCLWFFLFWLLLTLLIDYIYQALDWQP</sequence>
<evidence type="ECO:0000256" key="4">
    <source>
        <dbReference type="ARBA" id="ARBA00022448"/>
    </source>
</evidence>
<keyword evidence="9" id="KW-1278">Translocase</keyword>
<comment type="subcellular location">
    <subcellularLocation>
        <location evidence="1">Membrane</location>
    </subcellularLocation>
    <subcellularLocation>
        <location evidence="9">Mitochondrion membrane</location>
        <topology evidence="9">Multi-pass membrane protein</topology>
    </subcellularLocation>
</comment>
<dbReference type="AlphaFoldDB" id="A0A7T8G588"/>
<feature type="transmembrane region" description="Helical" evidence="9">
    <location>
        <begin position="59"/>
        <end position="81"/>
    </location>
</feature>
<evidence type="ECO:0000313" key="10">
    <source>
        <dbReference type="EMBL" id="QQP22127.1"/>
    </source>
</evidence>
<dbReference type="Pfam" id="PF00507">
    <property type="entry name" value="Oxidored_q4"/>
    <property type="match status" value="1"/>
</dbReference>
<keyword evidence="9 10" id="KW-0496">Mitochondrion</keyword>
<name>A0A7T8G588_9CILI</name>
<keyword evidence="9" id="KW-0830">Ubiquinone</keyword>
<evidence type="ECO:0000256" key="8">
    <source>
        <dbReference type="ARBA" id="ARBA00049551"/>
    </source>
</evidence>
<keyword evidence="5 9" id="KW-0812">Transmembrane</keyword>
<evidence type="ECO:0000256" key="9">
    <source>
        <dbReference type="RuleBase" id="RU003640"/>
    </source>
</evidence>
<feature type="transmembrane region" description="Helical" evidence="9">
    <location>
        <begin position="88"/>
        <end position="113"/>
    </location>
</feature>
<keyword evidence="9" id="KW-0679">Respiratory chain</keyword>
<comment type="similarity">
    <text evidence="2 9">Belongs to the complex I subunit 3 family.</text>
</comment>
<evidence type="ECO:0000256" key="3">
    <source>
        <dbReference type="ARBA" id="ARBA00021007"/>
    </source>
</evidence>
<protein>
    <recommendedName>
        <fullName evidence="3 9">NADH-ubiquinone oxidoreductase chain 3</fullName>
        <ecNumber evidence="9">7.1.1.2</ecNumber>
    </recommendedName>
</protein>
<accession>A0A7T8G588</accession>